<dbReference type="AlphaFoldDB" id="A0AAD5VEK1"/>
<organism evidence="1 2">
    <name type="scientific">Leucocoprinus birnbaumii</name>
    <dbReference type="NCBI Taxonomy" id="56174"/>
    <lineage>
        <taxon>Eukaryota</taxon>
        <taxon>Fungi</taxon>
        <taxon>Dikarya</taxon>
        <taxon>Basidiomycota</taxon>
        <taxon>Agaricomycotina</taxon>
        <taxon>Agaricomycetes</taxon>
        <taxon>Agaricomycetidae</taxon>
        <taxon>Agaricales</taxon>
        <taxon>Agaricineae</taxon>
        <taxon>Agaricaceae</taxon>
        <taxon>Leucocoprinus</taxon>
    </lineage>
</organism>
<gene>
    <name evidence="1" type="ORF">NP233_g13094</name>
</gene>
<comment type="caution">
    <text evidence="1">The sequence shown here is derived from an EMBL/GenBank/DDBJ whole genome shotgun (WGS) entry which is preliminary data.</text>
</comment>
<evidence type="ECO:0000313" key="1">
    <source>
        <dbReference type="EMBL" id="KAJ3551361.1"/>
    </source>
</evidence>
<protein>
    <submittedName>
        <fullName evidence="1">Uncharacterized protein</fullName>
    </submittedName>
</protein>
<accession>A0AAD5VEK1</accession>
<proteinExistence type="predicted"/>
<reference evidence="1" key="1">
    <citation type="submission" date="2022-07" db="EMBL/GenBank/DDBJ databases">
        <title>Genome Sequence of Leucocoprinus birnbaumii.</title>
        <authorList>
            <person name="Buettner E."/>
        </authorList>
    </citation>
    <scope>NUCLEOTIDE SEQUENCE</scope>
    <source>
        <strain evidence="1">VT141</strain>
    </source>
</reference>
<evidence type="ECO:0000313" key="2">
    <source>
        <dbReference type="Proteomes" id="UP001213000"/>
    </source>
</evidence>
<dbReference type="EMBL" id="JANIEX010002219">
    <property type="protein sequence ID" value="KAJ3551361.1"/>
    <property type="molecule type" value="Genomic_DNA"/>
</dbReference>
<sequence length="130" mass="14394">MLAEAKELHSASTAASAVKTAALAAYTQAKKAKPRPPLDELQLLDDAQSKATKAYNQHYAAFRSARQKLEKEYDIVLKLKATLESEIHIESTRACYFSRERTCARLRGKDFCRNPLGTEGRTFQLGSSGS</sequence>
<name>A0AAD5VEK1_9AGAR</name>
<keyword evidence="2" id="KW-1185">Reference proteome</keyword>
<dbReference type="Proteomes" id="UP001213000">
    <property type="component" value="Unassembled WGS sequence"/>
</dbReference>